<keyword evidence="2 3" id="KW-0040">ANK repeat</keyword>
<protein>
    <submittedName>
        <fullName evidence="4">Ankyrin</fullName>
    </submittedName>
</protein>
<accession>A0A6A6E0M1</accession>
<dbReference type="PROSITE" id="PS50088">
    <property type="entry name" value="ANK_REPEAT"/>
    <property type="match status" value="3"/>
</dbReference>
<dbReference type="InterPro" id="IPR050776">
    <property type="entry name" value="Ank_Repeat/CDKN_Inhibitor"/>
</dbReference>
<dbReference type="PANTHER" id="PTHR24201">
    <property type="entry name" value="ANK_REP_REGION DOMAIN-CONTAINING PROTEIN"/>
    <property type="match status" value="1"/>
</dbReference>
<evidence type="ECO:0000256" key="3">
    <source>
        <dbReference type="PROSITE-ProRule" id="PRU00023"/>
    </source>
</evidence>
<dbReference type="Gene3D" id="1.25.40.20">
    <property type="entry name" value="Ankyrin repeat-containing domain"/>
    <property type="match status" value="2"/>
</dbReference>
<feature type="non-terminal residue" evidence="4">
    <location>
        <position position="1"/>
    </location>
</feature>
<dbReference type="Pfam" id="PF12796">
    <property type="entry name" value="Ank_2"/>
    <property type="match status" value="1"/>
</dbReference>
<sequence>VKILIEHGAAVNSSANYTYASTPLQLAAENGNIEIVKQILIHSADVNAAPNDCYGATALQFAAIGGYVGVAKLLLENHADVDFPLAILGGRTALEAAAEHGRLDMVQLLINWGADVTGPGQQQYDRAVELAKSNGHMALSRVLERYHAWSSTFLGQGDFQLLDNLVGMD</sequence>
<dbReference type="InterPro" id="IPR002110">
    <property type="entry name" value="Ankyrin_rpt"/>
</dbReference>
<dbReference type="PROSITE" id="PS50297">
    <property type="entry name" value="ANK_REP_REGION"/>
    <property type="match status" value="3"/>
</dbReference>
<dbReference type="PANTHER" id="PTHR24201:SF16">
    <property type="entry name" value="ANKYRIN-1-LIKE-RELATED"/>
    <property type="match status" value="1"/>
</dbReference>
<evidence type="ECO:0000256" key="2">
    <source>
        <dbReference type="ARBA" id="ARBA00023043"/>
    </source>
</evidence>
<dbReference type="OrthoDB" id="539213at2759"/>
<dbReference type="SMART" id="SM00248">
    <property type="entry name" value="ANK"/>
    <property type="match status" value="3"/>
</dbReference>
<dbReference type="AlphaFoldDB" id="A0A6A6E0M1"/>
<dbReference type="EMBL" id="ML994633">
    <property type="protein sequence ID" value="KAF2185497.1"/>
    <property type="molecule type" value="Genomic_DNA"/>
</dbReference>
<evidence type="ECO:0000313" key="4">
    <source>
        <dbReference type="EMBL" id="KAF2185497.1"/>
    </source>
</evidence>
<dbReference type="Pfam" id="PF00023">
    <property type="entry name" value="Ank"/>
    <property type="match status" value="1"/>
</dbReference>
<dbReference type="Proteomes" id="UP000800200">
    <property type="component" value="Unassembled WGS sequence"/>
</dbReference>
<feature type="repeat" description="ANK" evidence="3">
    <location>
        <begin position="89"/>
        <end position="121"/>
    </location>
</feature>
<dbReference type="PRINTS" id="PR01415">
    <property type="entry name" value="ANKYRIN"/>
</dbReference>
<gene>
    <name evidence="4" type="ORF">K469DRAFT_575761</name>
</gene>
<keyword evidence="5" id="KW-1185">Reference proteome</keyword>
<reference evidence="4" key="1">
    <citation type="journal article" date="2020" name="Stud. Mycol.">
        <title>101 Dothideomycetes genomes: a test case for predicting lifestyles and emergence of pathogens.</title>
        <authorList>
            <person name="Haridas S."/>
            <person name="Albert R."/>
            <person name="Binder M."/>
            <person name="Bloem J."/>
            <person name="Labutti K."/>
            <person name="Salamov A."/>
            <person name="Andreopoulos B."/>
            <person name="Baker S."/>
            <person name="Barry K."/>
            <person name="Bills G."/>
            <person name="Bluhm B."/>
            <person name="Cannon C."/>
            <person name="Castanera R."/>
            <person name="Culley D."/>
            <person name="Daum C."/>
            <person name="Ezra D."/>
            <person name="Gonzalez J."/>
            <person name="Henrissat B."/>
            <person name="Kuo A."/>
            <person name="Liang C."/>
            <person name="Lipzen A."/>
            <person name="Lutzoni F."/>
            <person name="Magnuson J."/>
            <person name="Mondo S."/>
            <person name="Nolan M."/>
            <person name="Ohm R."/>
            <person name="Pangilinan J."/>
            <person name="Park H.-J."/>
            <person name="Ramirez L."/>
            <person name="Alfaro M."/>
            <person name="Sun H."/>
            <person name="Tritt A."/>
            <person name="Yoshinaga Y."/>
            <person name="Zwiers L.-H."/>
            <person name="Turgeon B."/>
            <person name="Goodwin S."/>
            <person name="Spatafora J."/>
            <person name="Crous P."/>
            <person name="Grigoriev I."/>
        </authorList>
    </citation>
    <scope>NUCLEOTIDE SEQUENCE</scope>
    <source>
        <strain evidence="4">CBS 207.26</strain>
    </source>
</reference>
<evidence type="ECO:0000313" key="5">
    <source>
        <dbReference type="Proteomes" id="UP000800200"/>
    </source>
</evidence>
<dbReference type="SUPFAM" id="SSF48403">
    <property type="entry name" value="Ankyrin repeat"/>
    <property type="match status" value="1"/>
</dbReference>
<dbReference type="InterPro" id="IPR036770">
    <property type="entry name" value="Ankyrin_rpt-contain_sf"/>
</dbReference>
<feature type="repeat" description="ANK" evidence="3">
    <location>
        <begin position="19"/>
        <end position="51"/>
    </location>
</feature>
<keyword evidence="1" id="KW-0677">Repeat</keyword>
<proteinExistence type="predicted"/>
<organism evidence="4 5">
    <name type="scientific">Zopfia rhizophila CBS 207.26</name>
    <dbReference type="NCBI Taxonomy" id="1314779"/>
    <lineage>
        <taxon>Eukaryota</taxon>
        <taxon>Fungi</taxon>
        <taxon>Dikarya</taxon>
        <taxon>Ascomycota</taxon>
        <taxon>Pezizomycotina</taxon>
        <taxon>Dothideomycetes</taxon>
        <taxon>Dothideomycetes incertae sedis</taxon>
        <taxon>Zopfiaceae</taxon>
        <taxon>Zopfia</taxon>
    </lineage>
</organism>
<feature type="repeat" description="ANK" evidence="3">
    <location>
        <begin position="54"/>
        <end position="82"/>
    </location>
</feature>
<dbReference type="GO" id="GO:0005634">
    <property type="term" value="C:nucleus"/>
    <property type="evidence" value="ECO:0007669"/>
    <property type="project" value="TreeGrafter"/>
</dbReference>
<name>A0A6A6E0M1_9PEZI</name>
<evidence type="ECO:0000256" key="1">
    <source>
        <dbReference type="ARBA" id="ARBA00022737"/>
    </source>
</evidence>